<dbReference type="AlphaFoldDB" id="A0A182MRE2"/>
<evidence type="ECO:0000313" key="1">
    <source>
        <dbReference type="EnsemblMetazoa" id="ACUA024455-PA"/>
    </source>
</evidence>
<dbReference type="EnsemblMetazoa" id="ACUA024455-RA">
    <property type="protein sequence ID" value="ACUA024455-PA"/>
    <property type="gene ID" value="ACUA024455"/>
</dbReference>
<keyword evidence="2" id="KW-1185">Reference proteome</keyword>
<proteinExistence type="predicted"/>
<protein>
    <submittedName>
        <fullName evidence="1">Uncharacterized protein</fullName>
    </submittedName>
</protein>
<dbReference type="Proteomes" id="UP000075883">
    <property type="component" value="Unassembled WGS sequence"/>
</dbReference>
<organism evidence="1 2">
    <name type="scientific">Anopheles culicifacies</name>
    <dbReference type="NCBI Taxonomy" id="139723"/>
    <lineage>
        <taxon>Eukaryota</taxon>
        <taxon>Metazoa</taxon>
        <taxon>Ecdysozoa</taxon>
        <taxon>Arthropoda</taxon>
        <taxon>Hexapoda</taxon>
        <taxon>Insecta</taxon>
        <taxon>Pterygota</taxon>
        <taxon>Neoptera</taxon>
        <taxon>Endopterygota</taxon>
        <taxon>Diptera</taxon>
        <taxon>Nematocera</taxon>
        <taxon>Culicoidea</taxon>
        <taxon>Culicidae</taxon>
        <taxon>Anophelinae</taxon>
        <taxon>Anopheles</taxon>
        <taxon>culicifacies species complex</taxon>
    </lineage>
</organism>
<dbReference type="EMBL" id="AXCM01006476">
    <property type="status" value="NOT_ANNOTATED_CDS"/>
    <property type="molecule type" value="Genomic_DNA"/>
</dbReference>
<evidence type="ECO:0000313" key="2">
    <source>
        <dbReference type="Proteomes" id="UP000075883"/>
    </source>
</evidence>
<reference evidence="1" key="2">
    <citation type="submission" date="2020-05" db="UniProtKB">
        <authorList>
            <consortium name="EnsemblMetazoa"/>
        </authorList>
    </citation>
    <scope>IDENTIFICATION</scope>
    <source>
        <strain evidence="1">A-37</strain>
    </source>
</reference>
<reference evidence="2" key="1">
    <citation type="submission" date="2013-09" db="EMBL/GenBank/DDBJ databases">
        <title>The Genome Sequence of Anopheles culicifacies species A.</title>
        <authorList>
            <consortium name="The Broad Institute Genomics Platform"/>
            <person name="Neafsey D.E."/>
            <person name="Besansky N."/>
            <person name="Howell P."/>
            <person name="Walton C."/>
            <person name="Young S.K."/>
            <person name="Zeng Q."/>
            <person name="Gargeya S."/>
            <person name="Fitzgerald M."/>
            <person name="Haas B."/>
            <person name="Abouelleil A."/>
            <person name="Allen A.W."/>
            <person name="Alvarado L."/>
            <person name="Arachchi H.M."/>
            <person name="Berlin A.M."/>
            <person name="Chapman S.B."/>
            <person name="Gainer-Dewar J."/>
            <person name="Goldberg J."/>
            <person name="Griggs A."/>
            <person name="Gujja S."/>
            <person name="Hansen M."/>
            <person name="Howarth C."/>
            <person name="Imamovic A."/>
            <person name="Ireland A."/>
            <person name="Larimer J."/>
            <person name="McCowan C."/>
            <person name="Murphy C."/>
            <person name="Pearson M."/>
            <person name="Poon T.W."/>
            <person name="Priest M."/>
            <person name="Roberts A."/>
            <person name="Saif S."/>
            <person name="Shea T."/>
            <person name="Sisk P."/>
            <person name="Sykes S."/>
            <person name="Wortman J."/>
            <person name="Nusbaum C."/>
            <person name="Birren B."/>
        </authorList>
    </citation>
    <scope>NUCLEOTIDE SEQUENCE [LARGE SCALE GENOMIC DNA]</scope>
    <source>
        <strain evidence="2">A-37</strain>
    </source>
</reference>
<sequence length="179" mass="18800">MVRLSSIQNCIQPDVGNPACFFGTDMLTLSVESSNEVVQVALHPVWVWVEPAAGTTVANNGPVASDDGTTEAPVLVVAPVVAAVGIVEPATDSAPFPSVGFRCSATATLPLGIWCYVCRHANGGILSGSNDCFEKGKIILVIRCTSGRAVERYVLVGGAFALRKRLIIVVTFTIINCSH</sequence>
<accession>A0A182MRE2</accession>
<name>A0A182MRE2_9DIPT</name>
<dbReference type="VEuPathDB" id="VectorBase:ACUA024455"/>